<feature type="region of interest" description="Disordered" evidence="1">
    <location>
        <begin position="22"/>
        <end position="55"/>
    </location>
</feature>
<name>A0A9I9DTX7_CUCME</name>
<accession>A0A9I9DTX7</accession>
<protein>
    <submittedName>
        <fullName evidence="2">Uncharacterized protein</fullName>
    </submittedName>
</protein>
<feature type="compositionally biased region" description="Basic and acidic residues" evidence="1">
    <location>
        <begin position="34"/>
        <end position="49"/>
    </location>
</feature>
<proteinExistence type="predicted"/>
<sequence>MVDAVLVGLSFEVSLSRSFSIDPQSGIGKMRRRDKVERQIDQRKRDKAISPRPSR</sequence>
<dbReference type="Gramene" id="MELO3C023757.2.1">
    <property type="protein sequence ID" value="MELO3C023757.2.1"/>
    <property type="gene ID" value="MELO3C023757.2"/>
</dbReference>
<evidence type="ECO:0000256" key="1">
    <source>
        <dbReference type="SAM" id="MobiDB-lite"/>
    </source>
</evidence>
<dbReference type="EnsemblPlants" id="MELO3C023757.2.1">
    <property type="protein sequence ID" value="MELO3C023757.2.1"/>
    <property type="gene ID" value="MELO3C023757.2"/>
</dbReference>
<reference evidence="2" key="1">
    <citation type="submission" date="2023-03" db="UniProtKB">
        <authorList>
            <consortium name="EnsemblPlants"/>
        </authorList>
    </citation>
    <scope>IDENTIFICATION</scope>
</reference>
<evidence type="ECO:0000313" key="2">
    <source>
        <dbReference type="EnsemblPlants" id="MELO3C023757.2.1"/>
    </source>
</evidence>
<organism evidence="2">
    <name type="scientific">Cucumis melo</name>
    <name type="common">Muskmelon</name>
    <dbReference type="NCBI Taxonomy" id="3656"/>
    <lineage>
        <taxon>Eukaryota</taxon>
        <taxon>Viridiplantae</taxon>
        <taxon>Streptophyta</taxon>
        <taxon>Embryophyta</taxon>
        <taxon>Tracheophyta</taxon>
        <taxon>Spermatophyta</taxon>
        <taxon>Magnoliopsida</taxon>
        <taxon>eudicotyledons</taxon>
        <taxon>Gunneridae</taxon>
        <taxon>Pentapetalae</taxon>
        <taxon>rosids</taxon>
        <taxon>fabids</taxon>
        <taxon>Cucurbitales</taxon>
        <taxon>Cucurbitaceae</taxon>
        <taxon>Benincaseae</taxon>
        <taxon>Cucumis</taxon>
    </lineage>
</organism>
<dbReference type="AlphaFoldDB" id="A0A9I9DTX7"/>